<reference evidence="1 2" key="1">
    <citation type="submission" date="2019-11" db="EMBL/GenBank/DDBJ databases">
        <authorList>
            <person name="Holert J."/>
        </authorList>
    </citation>
    <scope>NUCLEOTIDE SEQUENCE [LARGE SCALE GENOMIC DNA]</scope>
    <source>
        <strain evidence="1">BC8_1</strain>
    </source>
</reference>
<name>A0A5S9RAT8_MYCVN</name>
<evidence type="ECO:0000313" key="1">
    <source>
        <dbReference type="EMBL" id="CAA0136097.1"/>
    </source>
</evidence>
<proteinExistence type="predicted"/>
<dbReference type="AlphaFoldDB" id="A0A5S9RAT8"/>
<protein>
    <submittedName>
        <fullName evidence="1">Uncharacterized protein</fullName>
    </submittedName>
</protein>
<accession>A0A5S9RAT8</accession>
<dbReference type="Proteomes" id="UP000430146">
    <property type="component" value="Unassembled WGS sequence"/>
</dbReference>
<dbReference type="EMBL" id="CACSIP010000060">
    <property type="protein sequence ID" value="CAA0136097.1"/>
    <property type="molecule type" value="Genomic_DNA"/>
</dbReference>
<organism evidence="1 2">
    <name type="scientific">Mycolicibacterium vanbaalenii</name>
    <name type="common">Mycobacterium vanbaalenii</name>
    <dbReference type="NCBI Taxonomy" id="110539"/>
    <lineage>
        <taxon>Bacteria</taxon>
        <taxon>Bacillati</taxon>
        <taxon>Actinomycetota</taxon>
        <taxon>Actinomycetes</taxon>
        <taxon>Mycobacteriales</taxon>
        <taxon>Mycobacteriaceae</taxon>
        <taxon>Mycolicibacterium</taxon>
    </lineage>
</organism>
<sequence length="60" mass="6204">MPLLWKVTGTPSAATDAGAPESLSGLRYALIPLIWPRRHYAGDGSYVTASAAAYSAAQPG</sequence>
<keyword evidence="2" id="KW-1185">Reference proteome</keyword>
<evidence type="ECO:0000313" key="2">
    <source>
        <dbReference type="Proteomes" id="UP000430146"/>
    </source>
</evidence>
<gene>
    <name evidence="1" type="ORF">AELLOGFF_06445</name>
</gene>